<keyword evidence="2" id="KW-1185">Reference proteome</keyword>
<evidence type="ECO:0000313" key="1">
    <source>
        <dbReference type="EMBL" id="KAK4381996.1"/>
    </source>
</evidence>
<reference evidence="1" key="2">
    <citation type="journal article" date="2024" name="Plant">
        <title>Genomic evolution and insights into agronomic trait innovations of Sesamum species.</title>
        <authorList>
            <person name="Miao H."/>
            <person name="Wang L."/>
            <person name="Qu L."/>
            <person name="Liu H."/>
            <person name="Sun Y."/>
            <person name="Le M."/>
            <person name="Wang Q."/>
            <person name="Wei S."/>
            <person name="Zheng Y."/>
            <person name="Lin W."/>
            <person name="Duan Y."/>
            <person name="Cao H."/>
            <person name="Xiong S."/>
            <person name="Wang X."/>
            <person name="Wei L."/>
            <person name="Li C."/>
            <person name="Ma Q."/>
            <person name="Ju M."/>
            <person name="Zhao R."/>
            <person name="Li G."/>
            <person name="Mu C."/>
            <person name="Tian Q."/>
            <person name="Mei H."/>
            <person name="Zhang T."/>
            <person name="Gao T."/>
            <person name="Zhang H."/>
        </authorList>
    </citation>
    <scope>NUCLEOTIDE SEQUENCE</scope>
    <source>
        <strain evidence="1">K16</strain>
    </source>
</reference>
<protein>
    <submittedName>
        <fullName evidence="1">Uncharacterized protein</fullName>
    </submittedName>
</protein>
<comment type="caution">
    <text evidence="1">The sequence shown here is derived from an EMBL/GenBank/DDBJ whole genome shotgun (WGS) entry which is preliminary data.</text>
</comment>
<accession>A0AAE1T698</accession>
<evidence type="ECO:0000313" key="2">
    <source>
        <dbReference type="Proteomes" id="UP001289374"/>
    </source>
</evidence>
<reference evidence="1" key="1">
    <citation type="submission" date="2020-06" db="EMBL/GenBank/DDBJ databases">
        <authorList>
            <person name="Li T."/>
            <person name="Hu X."/>
            <person name="Zhang T."/>
            <person name="Song X."/>
            <person name="Zhang H."/>
            <person name="Dai N."/>
            <person name="Sheng W."/>
            <person name="Hou X."/>
            <person name="Wei L."/>
        </authorList>
    </citation>
    <scope>NUCLEOTIDE SEQUENCE</scope>
    <source>
        <strain evidence="1">K16</strain>
        <tissue evidence="1">Leaf</tissue>
    </source>
</reference>
<dbReference type="EMBL" id="JACGWL010000777">
    <property type="protein sequence ID" value="KAK4381996.1"/>
    <property type="molecule type" value="Genomic_DNA"/>
</dbReference>
<proteinExistence type="predicted"/>
<gene>
    <name evidence="1" type="ORF">Sango_2914700</name>
</gene>
<sequence length="157" mass="17148">MLDKRVTSATEKASILTDAVDVRVDGVQAEVNLLKIVVGQDEDCAPMSKVKFPYPKPFGGARSVQELENFYGGVFPGGSHSRGKEGIVRDYVKKFNSLMLDLWDMSEEDKLLNFLSGLQAWAQTELRRQGVKDLSSVNAAISATMTTACEIVLSEGS</sequence>
<organism evidence="1 2">
    <name type="scientific">Sesamum angolense</name>
    <dbReference type="NCBI Taxonomy" id="2727404"/>
    <lineage>
        <taxon>Eukaryota</taxon>
        <taxon>Viridiplantae</taxon>
        <taxon>Streptophyta</taxon>
        <taxon>Embryophyta</taxon>
        <taxon>Tracheophyta</taxon>
        <taxon>Spermatophyta</taxon>
        <taxon>Magnoliopsida</taxon>
        <taxon>eudicotyledons</taxon>
        <taxon>Gunneridae</taxon>
        <taxon>Pentapetalae</taxon>
        <taxon>asterids</taxon>
        <taxon>lamiids</taxon>
        <taxon>Lamiales</taxon>
        <taxon>Pedaliaceae</taxon>
        <taxon>Sesamum</taxon>
    </lineage>
</organism>
<dbReference type="AlphaFoldDB" id="A0AAE1T698"/>
<dbReference type="Proteomes" id="UP001289374">
    <property type="component" value="Unassembled WGS sequence"/>
</dbReference>
<name>A0AAE1T698_9LAMI</name>